<protein>
    <submittedName>
        <fullName evidence="1">Uncharacterized protein</fullName>
    </submittedName>
</protein>
<dbReference type="EMBL" id="FSHM01000004">
    <property type="protein sequence ID" value="SIB23192.1"/>
    <property type="molecule type" value="Genomic_DNA"/>
</dbReference>
<proteinExistence type="predicted"/>
<dbReference type="AlphaFoldDB" id="A0AB38D1C3"/>
<dbReference type="RefSeq" id="WP_074292999.1">
    <property type="nucleotide sequence ID" value="NZ_FRZT01000017.1"/>
</dbReference>
<evidence type="ECO:0000313" key="2">
    <source>
        <dbReference type="Proteomes" id="UP000185210"/>
    </source>
</evidence>
<name>A0AB38D1C3_9MYCO</name>
<accession>A0AB38D1C3</accession>
<organism evidence="1 2">
    <name type="scientific">Mycobacteroides abscessus subsp. abscessus</name>
    <dbReference type="NCBI Taxonomy" id="1185650"/>
    <lineage>
        <taxon>Bacteria</taxon>
        <taxon>Bacillati</taxon>
        <taxon>Actinomycetota</taxon>
        <taxon>Actinomycetes</taxon>
        <taxon>Mycobacteriales</taxon>
        <taxon>Mycobacteriaceae</taxon>
        <taxon>Mycobacteroides</taxon>
        <taxon>Mycobacteroides abscessus</taxon>
    </lineage>
</organism>
<dbReference type="Proteomes" id="UP000185210">
    <property type="component" value="Unassembled WGS sequence"/>
</dbReference>
<sequence length="67" mass="7587">MGDYTPSEFAMKVDWEGGLAEAILEYGLDEDDLDESDPELKTAVREFRQAAAGPYERLNTLLRKYGE</sequence>
<comment type="caution">
    <text evidence="1">The sequence shown here is derived from an EMBL/GenBank/DDBJ whole genome shotgun (WGS) entry which is preliminary data.</text>
</comment>
<gene>
    <name evidence="1" type="ORF">SAMEA2070301_03315</name>
</gene>
<reference evidence="1 2" key="1">
    <citation type="submission" date="2016-11" db="EMBL/GenBank/DDBJ databases">
        <authorList>
            <consortium name="Pathogen Informatics"/>
        </authorList>
    </citation>
    <scope>NUCLEOTIDE SEQUENCE [LARGE SCALE GENOMIC DNA]</scope>
    <source>
        <strain evidence="1 2">104</strain>
    </source>
</reference>
<evidence type="ECO:0000313" key="1">
    <source>
        <dbReference type="EMBL" id="SIB23192.1"/>
    </source>
</evidence>